<dbReference type="WBParaSite" id="nRc.2.0.1.t25851-RA">
    <property type="protein sequence ID" value="nRc.2.0.1.t25851-RA"/>
    <property type="gene ID" value="nRc.2.0.1.g25851"/>
</dbReference>
<keyword evidence="1" id="KW-1185">Reference proteome</keyword>
<dbReference type="Proteomes" id="UP000887565">
    <property type="component" value="Unplaced"/>
</dbReference>
<protein>
    <submittedName>
        <fullName evidence="2">Uncharacterized protein</fullName>
    </submittedName>
</protein>
<proteinExistence type="predicted"/>
<accession>A0A915JID6</accession>
<reference evidence="2" key="1">
    <citation type="submission" date="2022-11" db="UniProtKB">
        <authorList>
            <consortium name="WormBaseParasite"/>
        </authorList>
    </citation>
    <scope>IDENTIFICATION</scope>
</reference>
<organism evidence="1 2">
    <name type="scientific">Romanomermis culicivorax</name>
    <name type="common">Nematode worm</name>
    <dbReference type="NCBI Taxonomy" id="13658"/>
    <lineage>
        <taxon>Eukaryota</taxon>
        <taxon>Metazoa</taxon>
        <taxon>Ecdysozoa</taxon>
        <taxon>Nematoda</taxon>
        <taxon>Enoplea</taxon>
        <taxon>Dorylaimia</taxon>
        <taxon>Mermithida</taxon>
        <taxon>Mermithoidea</taxon>
        <taxon>Mermithidae</taxon>
        <taxon>Romanomermis</taxon>
    </lineage>
</organism>
<evidence type="ECO:0000313" key="1">
    <source>
        <dbReference type="Proteomes" id="UP000887565"/>
    </source>
</evidence>
<evidence type="ECO:0000313" key="2">
    <source>
        <dbReference type="WBParaSite" id="nRc.2.0.1.t25851-RA"/>
    </source>
</evidence>
<name>A0A915JID6_ROMCU</name>
<sequence>MQIDPFEFEASTLENSFFQHVLLQLPMIDRDISTIWLAKDVKHFSSIFDLICLDPDDDDENYENGSNVYNGPLTRHMPFFTTIDVDTWASTFWEEASVDFRNWWNSHWGEQYQARLKPFWGFMKHLCRMFENPSLDDEQLASHLWNIRRPKVMPRDSSSRCRGHHCI</sequence>
<dbReference type="AlphaFoldDB" id="A0A915JID6"/>